<gene>
    <name evidence="4" type="ORF">CXZ10_19750</name>
</gene>
<dbReference type="OrthoDB" id="9768004at2"/>
<evidence type="ECO:0000259" key="3">
    <source>
        <dbReference type="Pfam" id="PF00656"/>
    </source>
</evidence>
<dbReference type="GO" id="GO:0006508">
    <property type="term" value="P:proteolysis"/>
    <property type="evidence" value="ECO:0007669"/>
    <property type="project" value="InterPro"/>
</dbReference>
<accession>A0A1I4V4I3</accession>
<dbReference type="EMBL" id="PJNW01000018">
    <property type="protein sequence ID" value="PKR87440.1"/>
    <property type="molecule type" value="Genomic_DNA"/>
</dbReference>
<keyword evidence="2" id="KW-0732">Signal</keyword>
<sequence length="783" mass="82648">MTRSRMFFLCHFLALSLFALAIVAISSGSSRAQQTGAMIGAGAEGAEEAVPFLGQALTPDGNGALPPRLALVIGVATYDPADHVSIPSLPGVARDTQRVVEALSDADFRVTEPRNNGGRVTRNDILEALNRFSLNVRQLRSTSGKKPVVLVYFGGHGVTNGTDNLLIPADFNPTFQEDLKDMALPLATIRERLEALDVSLRYIILDACRNQLPLSLASVSGAGAPAYKPGMTRMPIDTAGETIWFATLNGNVASDGSTFTQRLLDVLDKERTKAEKEAADPRFSEEAASPQPVAGAYGNTSSVLDQVAISMAGSAQVPDRAGNPPPLILYPTRANYRTELRLFDQFKAAPSFQRRYCLSKTYLDAFFLYSYFSTNIAGWKTKFEELVEGGELPSCADLATNQVASADLPVKTATGEWRVVASARSPFTEPGQLASAAAEESGGRTPAGGDTPPPSRTPVIAGFPDDLSQLSLATAGTNLPVYRFANAGGAAVTTLDKGQLLAIGDTNGAFVRVQTPDGTEGYAEQKLVNAGTNLLRVTLGYDDRGELTDASQTALKALADTIVYDAAIEYRDSDSKGGLLLAISAFDELRKATFVPMELTPLYRAADASNPLPPRSVRILLTALPLDPALRNSAYSYSGGTVSLDAAVTLSQPVLASASTGAILGQGSAFACASPLAAEATADRTVLVSYPSASEAGAAETVRRVFGTVGFAVPDPIQRGTRIQKQGTRVTYCAADQGLIDRAKAPLSACFGDAFRYFPTSDRALCASGRIDVVVTDASLAIN</sequence>
<dbReference type="Gene3D" id="2.30.30.40">
    <property type="entry name" value="SH3 Domains"/>
    <property type="match status" value="1"/>
</dbReference>
<keyword evidence="5" id="KW-1185">Reference proteome</keyword>
<dbReference type="PANTHER" id="PTHR22576">
    <property type="entry name" value="MUCOSA ASSOCIATED LYMPHOID TISSUE LYMPHOMA TRANSLOCATION PROTEIN 1/PARACASPASE"/>
    <property type="match status" value="1"/>
</dbReference>
<dbReference type="InterPro" id="IPR029030">
    <property type="entry name" value="Caspase-like_dom_sf"/>
</dbReference>
<name>A0A1I4V4I3_9HYPH</name>
<dbReference type="Proteomes" id="UP000233491">
    <property type="component" value="Unassembled WGS sequence"/>
</dbReference>
<evidence type="ECO:0000313" key="4">
    <source>
        <dbReference type="EMBL" id="PKR87440.1"/>
    </source>
</evidence>
<evidence type="ECO:0000256" key="2">
    <source>
        <dbReference type="SAM" id="SignalP"/>
    </source>
</evidence>
<reference evidence="4 5" key="1">
    <citation type="submission" date="2017-12" db="EMBL/GenBank/DDBJ databases">
        <title>Anaerobic carbon monoxide metabolism by Pleomorphomonas carboxyditropha sp. nov., a new mesophilic hydrogenogenic carboxidotroph.</title>
        <authorList>
            <person name="Esquivel-Elizondo S."/>
            <person name="Krajmalnik-Brown R."/>
        </authorList>
    </citation>
    <scope>NUCLEOTIDE SEQUENCE [LARGE SCALE GENOMIC DNA]</scope>
    <source>
        <strain evidence="4 5">R5-392</strain>
    </source>
</reference>
<dbReference type="PANTHER" id="PTHR22576:SF37">
    <property type="entry name" value="MUCOSA-ASSOCIATED LYMPHOID TISSUE LYMPHOMA TRANSLOCATION PROTEIN 1"/>
    <property type="match status" value="1"/>
</dbReference>
<feature type="domain" description="Peptidase C14 caspase" evidence="3">
    <location>
        <begin position="68"/>
        <end position="272"/>
    </location>
</feature>
<dbReference type="InterPro" id="IPR052039">
    <property type="entry name" value="Caspase-related_regulators"/>
</dbReference>
<feature type="chain" id="PRO_5015065797" description="Peptidase C14 caspase domain-containing protein" evidence="2">
    <location>
        <begin position="22"/>
        <end position="783"/>
    </location>
</feature>
<feature type="region of interest" description="Disordered" evidence="1">
    <location>
        <begin position="428"/>
        <end position="455"/>
    </location>
</feature>
<comment type="caution">
    <text evidence="4">The sequence shown here is derived from an EMBL/GenBank/DDBJ whole genome shotgun (WGS) entry which is preliminary data.</text>
</comment>
<protein>
    <recommendedName>
        <fullName evidence="3">Peptidase C14 caspase domain-containing protein</fullName>
    </recommendedName>
</protein>
<evidence type="ECO:0000313" key="5">
    <source>
        <dbReference type="Proteomes" id="UP000233491"/>
    </source>
</evidence>
<dbReference type="Gene3D" id="3.40.50.1460">
    <property type="match status" value="1"/>
</dbReference>
<proteinExistence type="predicted"/>
<evidence type="ECO:0000256" key="1">
    <source>
        <dbReference type="SAM" id="MobiDB-lite"/>
    </source>
</evidence>
<dbReference type="Pfam" id="PF00656">
    <property type="entry name" value="Peptidase_C14"/>
    <property type="match status" value="1"/>
</dbReference>
<dbReference type="SUPFAM" id="SSF52129">
    <property type="entry name" value="Caspase-like"/>
    <property type="match status" value="1"/>
</dbReference>
<organism evidence="4 5">
    <name type="scientific">Pleomorphomonas diazotrophica</name>
    <dbReference type="NCBI Taxonomy" id="1166257"/>
    <lineage>
        <taxon>Bacteria</taxon>
        <taxon>Pseudomonadati</taxon>
        <taxon>Pseudomonadota</taxon>
        <taxon>Alphaproteobacteria</taxon>
        <taxon>Hyphomicrobiales</taxon>
        <taxon>Pleomorphomonadaceae</taxon>
        <taxon>Pleomorphomonas</taxon>
    </lineage>
</organism>
<dbReference type="AlphaFoldDB" id="A0A1I4V4I3"/>
<feature type="signal peptide" evidence="2">
    <location>
        <begin position="1"/>
        <end position="21"/>
    </location>
</feature>
<dbReference type="GO" id="GO:0004197">
    <property type="term" value="F:cysteine-type endopeptidase activity"/>
    <property type="evidence" value="ECO:0007669"/>
    <property type="project" value="InterPro"/>
</dbReference>
<dbReference type="InterPro" id="IPR011600">
    <property type="entry name" value="Pept_C14_caspase"/>
</dbReference>